<dbReference type="CDD" id="cd06267">
    <property type="entry name" value="PBP1_LacI_sugar_binding-like"/>
    <property type="match status" value="1"/>
</dbReference>
<dbReference type="InterPro" id="IPR028082">
    <property type="entry name" value="Peripla_BP_I"/>
</dbReference>
<name>A0A8J3Y7F3_9ACTN</name>
<gene>
    <name evidence="5" type="ORF">Sya03_22670</name>
</gene>
<dbReference type="PROSITE" id="PS00356">
    <property type="entry name" value="HTH_LACI_1"/>
    <property type="match status" value="1"/>
</dbReference>
<dbReference type="Pfam" id="PF00356">
    <property type="entry name" value="LacI"/>
    <property type="match status" value="1"/>
</dbReference>
<evidence type="ECO:0000313" key="6">
    <source>
        <dbReference type="Proteomes" id="UP000652013"/>
    </source>
</evidence>
<dbReference type="EMBL" id="BOOY01000016">
    <property type="protein sequence ID" value="GIJ02915.1"/>
    <property type="molecule type" value="Genomic_DNA"/>
</dbReference>
<feature type="domain" description="HTH lacI-type" evidence="4">
    <location>
        <begin position="7"/>
        <end position="59"/>
    </location>
</feature>
<evidence type="ECO:0000256" key="2">
    <source>
        <dbReference type="ARBA" id="ARBA00023125"/>
    </source>
</evidence>
<comment type="caution">
    <text evidence="5">The sequence shown here is derived from an EMBL/GenBank/DDBJ whole genome shotgun (WGS) entry which is preliminary data.</text>
</comment>
<keyword evidence="6" id="KW-1185">Reference proteome</keyword>
<dbReference type="Gene3D" id="1.10.260.40">
    <property type="entry name" value="lambda repressor-like DNA-binding domains"/>
    <property type="match status" value="1"/>
</dbReference>
<evidence type="ECO:0000256" key="3">
    <source>
        <dbReference type="ARBA" id="ARBA00023163"/>
    </source>
</evidence>
<dbReference type="PANTHER" id="PTHR30146:SF109">
    <property type="entry name" value="HTH-TYPE TRANSCRIPTIONAL REGULATOR GALS"/>
    <property type="match status" value="1"/>
</dbReference>
<keyword evidence="3" id="KW-0804">Transcription</keyword>
<keyword evidence="2" id="KW-0238">DNA-binding</keyword>
<proteinExistence type="predicted"/>
<dbReference type="SUPFAM" id="SSF53822">
    <property type="entry name" value="Periplasmic binding protein-like I"/>
    <property type="match status" value="1"/>
</dbReference>
<protein>
    <submittedName>
        <fullName evidence="5">LacI family transcriptional regulator</fullName>
    </submittedName>
</protein>
<accession>A0A8J3Y7F3</accession>
<sequence length="331" mass="34569">MSGHIILRDVAQAAGVSMRTASRVLNNDPRVADATRRRVQDVIRDLGFVPDSAARSLRAGTDATIGLVVESVDDPFFATLVGAVELAASEAGRSVLIASTHRDPARERTLVEQLIRRRVAGLILAPTAGDHSWLQPVAAATPVVLVDRPADGVDADLVGVDDRAATARAVGHLASHGHRRIAYVGDHPRVPTSLARLAGYREAMAARGLDVPGDLVRADCPDPRSAADATRKLLAGQAPTAIISAATRCSLGVVPALHAERRTDVALVSFGDFAMADALQPGITVLDHPAGTVGLAAVGRLTARLADPDLPVLTTHVPVRLIQRGSGELTA</sequence>
<reference evidence="5" key="1">
    <citation type="submission" date="2021-01" db="EMBL/GenBank/DDBJ databases">
        <title>Whole genome shotgun sequence of Spirilliplanes yamanashiensis NBRC 15828.</title>
        <authorList>
            <person name="Komaki H."/>
            <person name="Tamura T."/>
        </authorList>
    </citation>
    <scope>NUCLEOTIDE SEQUENCE</scope>
    <source>
        <strain evidence="5">NBRC 15828</strain>
    </source>
</reference>
<evidence type="ECO:0000256" key="1">
    <source>
        <dbReference type="ARBA" id="ARBA00023015"/>
    </source>
</evidence>
<dbReference type="Proteomes" id="UP000652013">
    <property type="component" value="Unassembled WGS sequence"/>
</dbReference>
<dbReference type="SUPFAM" id="SSF47413">
    <property type="entry name" value="lambda repressor-like DNA-binding domains"/>
    <property type="match status" value="1"/>
</dbReference>
<dbReference type="InterPro" id="IPR000843">
    <property type="entry name" value="HTH_LacI"/>
</dbReference>
<evidence type="ECO:0000313" key="5">
    <source>
        <dbReference type="EMBL" id="GIJ02915.1"/>
    </source>
</evidence>
<dbReference type="InterPro" id="IPR010982">
    <property type="entry name" value="Lambda_DNA-bd_dom_sf"/>
</dbReference>
<dbReference type="GO" id="GO:0003700">
    <property type="term" value="F:DNA-binding transcription factor activity"/>
    <property type="evidence" value="ECO:0007669"/>
    <property type="project" value="TreeGrafter"/>
</dbReference>
<dbReference type="PANTHER" id="PTHR30146">
    <property type="entry name" value="LACI-RELATED TRANSCRIPTIONAL REPRESSOR"/>
    <property type="match status" value="1"/>
</dbReference>
<dbReference type="GO" id="GO:0000976">
    <property type="term" value="F:transcription cis-regulatory region binding"/>
    <property type="evidence" value="ECO:0007669"/>
    <property type="project" value="TreeGrafter"/>
</dbReference>
<dbReference type="PROSITE" id="PS50932">
    <property type="entry name" value="HTH_LACI_2"/>
    <property type="match status" value="1"/>
</dbReference>
<dbReference type="CDD" id="cd01392">
    <property type="entry name" value="HTH_LacI"/>
    <property type="match status" value="1"/>
</dbReference>
<dbReference type="Gene3D" id="3.40.50.2300">
    <property type="match status" value="2"/>
</dbReference>
<keyword evidence="1" id="KW-0805">Transcription regulation</keyword>
<dbReference type="Pfam" id="PF00532">
    <property type="entry name" value="Peripla_BP_1"/>
    <property type="match status" value="1"/>
</dbReference>
<organism evidence="5 6">
    <name type="scientific">Spirilliplanes yamanashiensis</name>
    <dbReference type="NCBI Taxonomy" id="42233"/>
    <lineage>
        <taxon>Bacteria</taxon>
        <taxon>Bacillati</taxon>
        <taxon>Actinomycetota</taxon>
        <taxon>Actinomycetes</taxon>
        <taxon>Micromonosporales</taxon>
        <taxon>Micromonosporaceae</taxon>
        <taxon>Spirilliplanes</taxon>
    </lineage>
</organism>
<dbReference type="InterPro" id="IPR001761">
    <property type="entry name" value="Peripla_BP/Lac1_sug-bd_dom"/>
</dbReference>
<evidence type="ECO:0000259" key="4">
    <source>
        <dbReference type="PROSITE" id="PS50932"/>
    </source>
</evidence>
<dbReference type="AlphaFoldDB" id="A0A8J3Y7F3"/>
<dbReference type="RefSeq" id="WP_203938200.1">
    <property type="nucleotide sequence ID" value="NZ_BAAAGJ010000005.1"/>
</dbReference>
<dbReference type="SMART" id="SM00354">
    <property type="entry name" value="HTH_LACI"/>
    <property type="match status" value="1"/>
</dbReference>